<dbReference type="OrthoDB" id="529273at2759"/>
<sequence>MAYNRYFVILALAHFLICSFLLLNIFNNKTPTNSPIDYGIDEIRPIDDDIDEIRPIDDDIDEIHPGLFDDTNESSIVVQPNMGLSNKRKGEMTRKPKMKGNLTFKIVSPKISKVIKLLPTTPIKNATKTGFTRTPIRPDEDAFEQWMSYAIEYCHGYIISYANLFFELSLVVINPRFSHGNKGGEKIESVLNQSEQREYLTLEKRYFLIPCLNCTEISKDTYGKDDPKARWINVIQCSNKTNDTSLTRFFDFAIALTRFEYANFYHTMTDWFNTFLMAKLFKRMKRNLTILWIDAHPKGMLDETWKTLFGTIIQTSSLSTPYIIKTMIWSINGYDSLLNQHQLSVIPYIEEFRKFFLKSHGLDDSHKLNCDRVNILVILRHDYIAHPRNPKGKVARKLKNENEILTNLSSFFPSVDVKGVQIDSYQMNKQLELISKTDILIGVHGAGLSHTLFLPKHAGIIEIYPLKVSLRKENFKAFARWRKLTYMCWKNLEVENEENDFTYVPPNDLTDLVAKMLKTLRSKC</sequence>
<evidence type="ECO:0000313" key="6">
    <source>
        <dbReference type="EMBL" id="VDI58894.1"/>
    </source>
</evidence>
<evidence type="ECO:0000313" key="7">
    <source>
        <dbReference type="Proteomes" id="UP000596742"/>
    </source>
</evidence>
<reference evidence="6" key="1">
    <citation type="submission" date="2018-11" db="EMBL/GenBank/DDBJ databases">
        <authorList>
            <person name="Alioto T."/>
            <person name="Alioto T."/>
        </authorList>
    </citation>
    <scope>NUCLEOTIDE SEQUENCE</scope>
</reference>
<proteinExistence type="predicted"/>
<gene>
    <name evidence="6" type="ORF">MGAL_10B060517</name>
</gene>
<dbReference type="EC" id="2.4.2.38" evidence="6"/>
<dbReference type="Proteomes" id="UP000596742">
    <property type="component" value="Unassembled WGS sequence"/>
</dbReference>
<dbReference type="EMBL" id="UYJE01007894">
    <property type="protein sequence ID" value="VDI58894.1"/>
    <property type="molecule type" value="Genomic_DNA"/>
</dbReference>
<evidence type="ECO:0000259" key="5">
    <source>
        <dbReference type="Pfam" id="PF04577"/>
    </source>
</evidence>
<protein>
    <submittedName>
        <fullName evidence="6">Glycoprotein 2-beta-D-xylosyltransferase</fullName>
        <ecNumber evidence="6">2.4.2.38</ecNumber>
    </submittedName>
</protein>
<dbReference type="Pfam" id="PF04577">
    <property type="entry name" value="Glyco_transf_61"/>
    <property type="match status" value="1"/>
</dbReference>
<organism evidence="6 7">
    <name type="scientific">Mytilus galloprovincialis</name>
    <name type="common">Mediterranean mussel</name>
    <dbReference type="NCBI Taxonomy" id="29158"/>
    <lineage>
        <taxon>Eukaryota</taxon>
        <taxon>Metazoa</taxon>
        <taxon>Spiralia</taxon>
        <taxon>Lophotrochozoa</taxon>
        <taxon>Mollusca</taxon>
        <taxon>Bivalvia</taxon>
        <taxon>Autobranchia</taxon>
        <taxon>Pteriomorphia</taxon>
        <taxon>Mytilida</taxon>
        <taxon>Mytiloidea</taxon>
        <taxon>Mytilidae</taxon>
        <taxon>Mytilinae</taxon>
        <taxon>Mytilus</taxon>
    </lineage>
</organism>
<dbReference type="InterPro" id="IPR049625">
    <property type="entry name" value="Glyco_transf_61_cat"/>
</dbReference>
<evidence type="ECO:0000256" key="2">
    <source>
        <dbReference type="ARBA" id="ARBA00022679"/>
    </source>
</evidence>
<keyword evidence="3" id="KW-0325">Glycoprotein</keyword>
<name>A0A8B6G5F0_MYTGA</name>
<keyword evidence="4" id="KW-1133">Transmembrane helix</keyword>
<dbReference type="AlphaFoldDB" id="A0A8B6G5F0"/>
<comment type="caution">
    <text evidence="6">The sequence shown here is derived from an EMBL/GenBank/DDBJ whole genome shotgun (WGS) entry which is preliminary data.</text>
</comment>
<keyword evidence="2 6" id="KW-0808">Transferase</keyword>
<evidence type="ECO:0000256" key="3">
    <source>
        <dbReference type="ARBA" id="ARBA00023180"/>
    </source>
</evidence>
<evidence type="ECO:0000256" key="4">
    <source>
        <dbReference type="SAM" id="Phobius"/>
    </source>
</evidence>
<dbReference type="InterPro" id="IPR007657">
    <property type="entry name" value="Glycosyltransferase_61"/>
</dbReference>
<keyword evidence="7" id="KW-1185">Reference proteome</keyword>
<dbReference type="GO" id="GO:0050513">
    <property type="term" value="F:glycoprotein 2-beta-D-xylosyltransferase activity"/>
    <property type="evidence" value="ECO:0007669"/>
    <property type="project" value="UniProtKB-EC"/>
</dbReference>
<feature type="transmembrane region" description="Helical" evidence="4">
    <location>
        <begin position="7"/>
        <end position="26"/>
    </location>
</feature>
<evidence type="ECO:0000256" key="1">
    <source>
        <dbReference type="ARBA" id="ARBA00022676"/>
    </source>
</evidence>
<keyword evidence="4" id="KW-0472">Membrane</keyword>
<keyword evidence="4" id="KW-0812">Transmembrane</keyword>
<accession>A0A8B6G5F0</accession>
<feature type="domain" description="Glycosyltransferase 61 catalytic" evidence="5">
    <location>
        <begin position="264"/>
        <end position="461"/>
    </location>
</feature>
<keyword evidence="1 6" id="KW-0328">Glycosyltransferase</keyword>
<dbReference type="PANTHER" id="PTHR20961">
    <property type="entry name" value="GLYCOSYLTRANSFERASE"/>
    <property type="match status" value="1"/>
</dbReference>